<evidence type="ECO:0000256" key="1">
    <source>
        <dbReference type="SAM" id="SignalP"/>
    </source>
</evidence>
<name>A0ABT4RDR1_9ACTN</name>
<evidence type="ECO:0000313" key="3">
    <source>
        <dbReference type="Proteomes" id="UP001147700"/>
    </source>
</evidence>
<dbReference type="EMBL" id="JAPCID010000005">
    <property type="protein sequence ID" value="MDA0136676.1"/>
    <property type="molecule type" value="Genomic_DNA"/>
</dbReference>
<evidence type="ECO:0008006" key="4">
    <source>
        <dbReference type="Google" id="ProtNLM"/>
    </source>
</evidence>
<reference evidence="2" key="1">
    <citation type="submission" date="2022-10" db="EMBL/GenBank/DDBJ databases">
        <title>The WGS of Solirubrobacter sp. CPCC 204708.</title>
        <authorList>
            <person name="Jiang Z."/>
        </authorList>
    </citation>
    <scope>NUCLEOTIDE SEQUENCE</scope>
    <source>
        <strain evidence="2">CPCC 204708</strain>
    </source>
</reference>
<accession>A0ABT4RDR1</accession>
<dbReference type="Proteomes" id="UP001147700">
    <property type="component" value="Unassembled WGS sequence"/>
</dbReference>
<keyword evidence="1" id="KW-0732">Signal</keyword>
<dbReference type="RefSeq" id="WP_238930944.1">
    <property type="nucleotide sequence ID" value="NZ_JAPCID010000005.1"/>
</dbReference>
<proteinExistence type="predicted"/>
<dbReference type="Gene3D" id="2.60.40.10">
    <property type="entry name" value="Immunoglobulins"/>
    <property type="match status" value="2"/>
</dbReference>
<protein>
    <recommendedName>
        <fullName evidence="4">PKD domain-containing protein</fullName>
    </recommendedName>
</protein>
<organism evidence="2 3">
    <name type="scientific">Solirubrobacter deserti</name>
    <dbReference type="NCBI Taxonomy" id="2282478"/>
    <lineage>
        <taxon>Bacteria</taxon>
        <taxon>Bacillati</taxon>
        <taxon>Actinomycetota</taxon>
        <taxon>Thermoleophilia</taxon>
        <taxon>Solirubrobacterales</taxon>
        <taxon>Solirubrobacteraceae</taxon>
        <taxon>Solirubrobacter</taxon>
    </lineage>
</organism>
<sequence>MRFLVPLIVLLLFPTAAQAAWLPAVALEGPSPDIVSVGNVDLARDGVGAVAYLRKDGGVTHAFVNRMVGGSWRGAERVDPTTGEATEVLAAASEGNRLVVAWVADGHVYANVAPGGTPEPGAFAGPVALGGPDARSIDLDIGINGAAYVTWEQGGDVRAARLQDTTWALVEQPLDVEPGLVAGKGALRPRVAVSAEGYAVVTWGDAPAGATRVWSRRLTGLTLSAVPQVLNLPEHGHADSPDIDIEEDGSFAWVVFRQDINGVSRTLGRRLVGSQFEAPEFIDGGNATSMPKVDINGDGVGVGVTQGAGNEQVIGSWLTKDHFTPPVGLGGPSAFTSKPEVASSDRGDLGVVWRTSDLARARYKDDTATAFGPEATISAPGLGPVADPGVFIGGDRLGDMAVAMVQGTPGNYTLSTAVYDREPGTPFIEETTTYKRQTRPQLRWRPGLELWGAQRFRVLIDGAVAGETSVDTFTPRVPLATGKHTWQVEAVDIRGQVSRSRVRTLRIDATAPTLQVKVSGKRVAGQNLKISVTARDAGGSGLDHITVDYGDKSAKSESRTTRHRYKRGTYRLKVAAVDKAGNVTRKQVRLRIKKS</sequence>
<keyword evidence="3" id="KW-1185">Reference proteome</keyword>
<feature type="signal peptide" evidence="1">
    <location>
        <begin position="1"/>
        <end position="19"/>
    </location>
</feature>
<dbReference type="InterPro" id="IPR013783">
    <property type="entry name" value="Ig-like_fold"/>
</dbReference>
<comment type="caution">
    <text evidence="2">The sequence shown here is derived from an EMBL/GenBank/DDBJ whole genome shotgun (WGS) entry which is preliminary data.</text>
</comment>
<feature type="chain" id="PRO_5047255454" description="PKD domain-containing protein" evidence="1">
    <location>
        <begin position="20"/>
        <end position="595"/>
    </location>
</feature>
<gene>
    <name evidence="2" type="ORF">OJ962_04145</name>
</gene>
<evidence type="ECO:0000313" key="2">
    <source>
        <dbReference type="EMBL" id="MDA0136676.1"/>
    </source>
</evidence>